<dbReference type="PROSITE" id="PS00188">
    <property type="entry name" value="BIOTIN"/>
    <property type="match status" value="1"/>
</dbReference>
<dbReference type="Pfam" id="PF00289">
    <property type="entry name" value="Biotin_carb_N"/>
    <property type="match status" value="1"/>
</dbReference>
<evidence type="ECO:0000313" key="13">
    <source>
        <dbReference type="Proteomes" id="UP001601992"/>
    </source>
</evidence>
<keyword evidence="4 8" id="KW-0547">Nucleotide-binding</keyword>
<dbReference type="PANTHER" id="PTHR18866">
    <property type="entry name" value="CARBOXYLASE:PYRUVATE/ACETYL-COA/PROPIONYL-COA CARBOXYLASE"/>
    <property type="match status" value="1"/>
</dbReference>
<evidence type="ECO:0000256" key="2">
    <source>
        <dbReference type="ARBA" id="ARBA00013263"/>
    </source>
</evidence>
<dbReference type="Proteomes" id="UP001601992">
    <property type="component" value="Unassembled WGS sequence"/>
</dbReference>
<evidence type="ECO:0000256" key="1">
    <source>
        <dbReference type="ARBA" id="ARBA00001953"/>
    </source>
</evidence>
<evidence type="ECO:0000259" key="10">
    <source>
        <dbReference type="PROSITE" id="PS50975"/>
    </source>
</evidence>
<dbReference type="EMBL" id="JBIAQY010000021">
    <property type="protein sequence ID" value="MFF3573760.1"/>
    <property type="molecule type" value="Genomic_DNA"/>
</dbReference>
<organism evidence="12 13">
    <name type="scientific">Nocardia jiangxiensis</name>
    <dbReference type="NCBI Taxonomy" id="282685"/>
    <lineage>
        <taxon>Bacteria</taxon>
        <taxon>Bacillati</taxon>
        <taxon>Actinomycetota</taxon>
        <taxon>Actinomycetes</taxon>
        <taxon>Mycobacteriales</taxon>
        <taxon>Nocardiaceae</taxon>
        <taxon>Nocardia</taxon>
    </lineage>
</organism>
<dbReference type="EC" id="6.3.4.14" evidence="2"/>
<dbReference type="Gene3D" id="3.30.470.20">
    <property type="entry name" value="ATP-grasp fold, B domain"/>
    <property type="match status" value="1"/>
</dbReference>
<dbReference type="Pfam" id="PF02786">
    <property type="entry name" value="CPSase_L_D2"/>
    <property type="match status" value="1"/>
</dbReference>
<gene>
    <name evidence="12" type="ORF">ACFYXQ_38990</name>
</gene>
<reference evidence="12 13" key="1">
    <citation type="submission" date="2024-10" db="EMBL/GenBank/DDBJ databases">
        <title>The Natural Products Discovery Center: Release of the First 8490 Sequenced Strains for Exploring Actinobacteria Biosynthetic Diversity.</title>
        <authorList>
            <person name="Kalkreuter E."/>
            <person name="Kautsar S.A."/>
            <person name="Yang D."/>
            <person name="Bader C.D."/>
            <person name="Teijaro C.N."/>
            <person name="Fluegel L."/>
            <person name="Davis C.M."/>
            <person name="Simpson J.R."/>
            <person name="Lauterbach L."/>
            <person name="Steele A.D."/>
            <person name="Gui C."/>
            <person name="Meng S."/>
            <person name="Li G."/>
            <person name="Viehrig K."/>
            <person name="Ye F."/>
            <person name="Su P."/>
            <person name="Kiefer A.F."/>
            <person name="Nichols A."/>
            <person name="Cepeda A.J."/>
            <person name="Yan W."/>
            <person name="Fan B."/>
            <person name="Jiang Y."/>
            <person name="Adhikari A."/>
            <person name="Zheng C.-J."/>
            <person name="Schuster L."/>
            <person name="Cowan T.M."/>
            <person name="Smanski M.J."/>
            <person name="Chevrette M.G."/>
            <person name="De Carvalho L.P.S."/>
            <person name="Shen B."/>
        </authorList>
    </citation>
    <scope>NUCLEOTIDE SEQUENCE [LARGE SCALE GENOMIC DNA]</scope>
    <source>
        <strain evidence="12 13">NPDC002593</strain>
    </source>
</reference>
<dbReference type="PROSITE" id="PS00867">
    <property type="entry name" value="CPSASE_2"/>
    <property type="match status" value="1"/>
</dbReference>
<keyword evidence="6" id="KW-0092">Biotin</keyword>
<evidence type="ECO:0000256" key="5">
    <source>
        <dbReference type="ARBA" id="ARBA00022840"/>
    </source>
</evidence>
<dbReference type="Pfam" id="PF00364">
    <property type="entry name" value="Biotin_lipoyl"/>
    <property type="match status" value="1"/>
</dbReference>
<dbReference type="Gene3D" id="3.30.1490.20">
    <property type="entry name" value="ATP-grasp fold, A domain"/>
    <property type="match status" value="1"/>
</dbReference>
<dbReference type="InterPro" id="IPR016185">
    <property type="entry name" value="PreATP-grasp_dom_sf"/>
</dbReference>
<name>A0ABW6SBT5_9NOCA</name>
<keyword evidence="13" id="KW-1185">Reference proteome</keyword>
<dbReference type="PROSITE" id="PS50968">
    <property type="entry name" value="BIOTINYL_LIPOYL"/>
    <property type="match status" value="1"/>
</dbReference>
<dbReference type="SUPFAM" id="SSF51230">
    <property type="entry name" value="Single hybrid motif"/>
    <property type="match status" value="1"/>
</dbReference>
<dbReference type="PROSITE" id="PS50979">
    <property type="entry name" value="BC"/>
    <property type="match status" value="1"/>
</dbReference>
<dbReference type="InterPro" id="IPR000089">
    <property type="entry name" value="Biotin_lipoyl"/>
</dbReference>
<feature type="domain" description="Lipoyl-binding" evidence="9">
    <location>
        <begin position="505"/>
        <end position="582"/>
    </location>
</feature>
<dbReference type="SUPFAM" id="SSF51246">
    <property type="entry name" value="Rudiment single hybrid motif"/>
    <property type="match status" value="1"/>
</dbReference>
<sequence length="587" mass="62525">MTGEPTMQYGKFDSVLVANRGEIAVRVIRAARDEGIRTIAVHAEADSDAVHVSLADEAHLLPGTLARDTYLNIERLIDIALATDAQAVHPGYGFLSESAEFARAVLAAGLVWIGPPPQAIEALGDKVKARAVARSVGAPLVPGTSDPVSSAAEVAEFVEAHGLPIAIKAAFGGGGRGLRVVRDASRIADELESATREALAAFGRGECFVERYLEHPRHVEAQLLVDSHGNAVVVGTRDCSLQRRHQKLIEEAPAPFLSDEQTTTIIESSVRIGAAAGYVGAGTVEFLVGADGMISFLEVNTRLQVEHPVTEETTGVDLVSEQFSIARGEWLRVPSTPSPRGHSIEVRINCEDPAAGFRPAPGRITVWDFPRAPGLRLDAGVETGSVVTEWYDSMLGKLIITGKDRRTALARARRALDEIRIEGVPTVLPLDRNILAHHDFADTFAVHTGWIEEHLDELVDLAGDDEAADSTLVEVPVGRDRHRIHLPGLAVLGDRAAEIKSRAVRSGAGIDQGDVAVIPMQGTVVRVAVSEGDRVEKGDLIAAVEAMKMENAVLAHRAGVIVGLAVAVGDVCSQGEQICRIEADSAE</sequence>
<dbReference type="PROSITE" id="PS50975">
    <property type="entry name" value="ATP_GRASP"/>
    <property type="match status" value="1"/>
</dbReference>
<dbReference type="RefSeq" id="WP_387406536.1">
    <property type="nucleotide sequence ID" value="NZ_JBIAQY010000021.1"/>
</dbReference>
<dbReference type="InterPro" id="IPR011054">
    <property type="entry name" value="Rudment_hybrid_motif"/>
</dbReference>
<comment type="cofactor">
    <cofactor evidence="1">
        <name>biotin</name>
        <dbReference type="ChEBI" id="CHEBI:57586"/>
    </cofactor>
</comment>
<evidence type="ECO:0000256" key="4">
    <source>
        <dbReference type="ARBA" id="ARBA00022741"/>
    </source>
</evidence>
<evidence type="ECO:0000259" key="11">
    <source>
        <dbReference type="PROSITE" id="PS50979"/>
    </source>
</evidence>
<keyword evidence="5 8" id="KW-0067">ATP-binding</keyword>
<dbReference type="Pfam" id="PF02785">
    <property type="entry name" value="Biotin_carb_C"/>
    <property type="match status" value="1"/>
</dbReference>
<dbReference type="InterPro" id="IPR005482">
    <property type="entry name" value="Biotin_COase_C"/>
</dbReference>
<evidence type="ECO:0000256" key="3">
    <source>
        <dbReference type="ARBA" id="ARBA00022598"/>
    </source>
</evidence>
<dbReference type="InterPro" id="IPR001882">
    <property type="entry name" value="Biotin_BS"/>
</dbReference>
<proteinExistence type="predicted"/>
<keyword evidence="3" id="KW-0436">Ligase</keyword>
<dbReference type="Gene3D" id="2.40.50.100">
    <property type="match status" value="1"/>
</dbReference>
<dbReference type="Gene3D" id="3.40.50.20">
    <property type="match status" value="1"/>
</dbReference>
<dbReference type="InterPro" id="IPR005479">
    <property type="entry name" value="CPAse_ATP-bd"/>
</dbReference>
<feature type="domain" description="Biotin carboxylation" evidence="11">
    <location>
        <begin position="11"/>
        <end position="456"/>
    </location>
</feature>
<feature type="domain" description="ATP-grasp" evidence="10">
    <location>
        <begin position="130"/>
        <end position="327"/>
    </location>
</feature>
<evidence type="ECO:0000256" key="8">
    <source>
        <dbReference type="PROSITE-ProRule" id="PRU00409"/>
    </source>
</evidence>
<dbReference type="InterPro" id="IPR011053">
    <property type="entry name" value="Single_hybrid_motif"/>
</dbReference>
<evidence type="ECO:0000256" key="6">
    <source>
        <dbReference type="ARBA" id="ARBA00023267"/>
    </source>
</evidence>
<dbReference type="InterPro" id="IPR013815">
    <property type="entry name" value="ATP_grasp_subdomain_1"/>
</dbReference>
<dbReference type="InterPro" id="IPR050856">
    <property type="entry name" value="Biotin_carboxylase_complex"/>
</dbReference>
<evidence type="ECO:0000256" key="7">
    <source>
        <dbReference type="ARBA" id="ARBA00048501"/>
    </source>
</evidence>
<dbReference type="SMART" id="SM00878">
    <property type="entry name" value="Biotin_carb_C"/>
    <property type="match status" value="1"/>
</dbReference>
<dbReference type="InterPro" id="IPR011764">
    <property type="entry name" value="Biotin_carboxylation_dom"/>
</dbReference>
<dbReference type="CDD" id="cd06850">
    <property type="entry name" value="biotinyl_domain"/>
    <property type="match status" value="1"/>
</dbReference>
<comment type="catalytic activity">
    <reaction evidence="7">
        <text>N(6)-biotinyl-L-lysyl-[protein] + hydrogencarbonate + ATP = N(6)-carboxybiotinyl-L-lysyl-[protein] + ADP + phosphate + H(+)</text>
        <dbReference type="Rhea" id="RHEA:13501"/>
        <dbReference type="Rhea" id="RHEA-COMP:10505"/>
        <dbReference type="Rhea" id="RHEA-COMP:10506"/>
        <dbReference type="ChEBI" id="CHEBI:15378"/>
        <dbReference type="ChEBI" id="CHEBI:17544"/>
        <dbReference type="ChEBI" id="CHEBI:30616"/>
        <dbReference type="ChEBI" id="CHEBI:43474"/>
        <dbReference type="ChEBI" id="CHEBI:83144"/>
        <dbReference type="ChEBI" id="CHEBI:83145"/>
        <dbReference type="ChEBI" id="CHEBI:456216"/>
        <dbReference type="EC" id="6.3.4.14"/>
    </reaction>
    <physiologicalReaction direction="left-to-right" evidence="7">
        <dbReference type="Rhea" id="RHEA:13502"/>
    </physiologicalReaction>
</comment>
<protein>
    <recommendedName>
        <fullName evidence="2">biotin carboxylase</fullName>
        <ecNumber evidence="2">6.3.4.14</ecNumber>
    </recommendedName>
</protein>
<dbReference type="SUPFAM" id="SSF52440">
    <property type="entry name" value="PreATP-grasp domain"/>
    <property type="match status" value="1"/>
</dbReference>
<dbReference type="PANTHER" id="PTHR18866:SF33">
    <property type="entry name" value="METHYLCROTONOYL-COA CARBOXYLASE SUBUNIT ALPHA, MITOCHONDRIAL-RELATED"/>
    <property type="match status" value="1"/>
</dbReference>
<evidence type="ECO:0000259" key="9">
    <source>
        <dbReference type="PROSITE" id="PS50968"/>
    </source>
</evidence>
<dbReference type="InterPro" id="IPR005481">
    <property type="entry name" value="BC-like_N"/>
</dbReference>
<dbReference type="SUPFAM" id="SSF56059">
    <property type="entry name" value="Glutathione synthetase ATP-binding domain-like"/>
    <property type="match status" value="1"/>
</dbReference>
<dbReference type="InterPro" id="IPR011761">
    <property type="entry name" value="ATP-grasp"/>
</dbReference>
<accession>A0ABW6SBT5</accession>
<evidence type="ECO:0000313" key="12">
    <source>
        <dbReference type="EMBL" id="MFF3573760.1"/>
    </source>
</evidence>
<comment type="caution">
    <text evidence="12">The sequence shown here is derived from an EMBL/GenBank/DDBJ whole genome shotgun (WGS) entry which is preliminary data.</text>
</comment>